<dbReference type="NCBIfam" id="TIGR04183">
    <property type="entry name" value="Por_Secre_tail"/>
    <property type="match status" value="1"/>
</dbReference>
<protein>
    <submittedName>
        <fullName evidence="3">Por secretion system C-terminal sorting domain-containing protein</fullName>
    </submittedName>
</protein>
<dbReference type="AlphaFoldDB" id="A0A0S4MVT1"/>
<dbReference type="Proteomes" id="UP000320623">
    <property type="component" value="Unassembled WGS sequence"/>
</dbReference>
<sequence length="925" mass="105730">MKVKVIPLALVFILSFGAVFAQQFNLFEVFPLDGIKIKYDRYGNPCVVGLSSQGYFYLFKSENGQFKSPVLIGKSPSVYTSPYTSWDFDVDTNGVVHIAGVIYDHGSAYYINPTPFYLNSSMDSALVFNSVSLGTLNPASPAFDYIRVLRTKDDKIVVNIAVLFPNYGPYGPRPDSLIWIHLANPSANNLNITVDTISFSSYFRFGQNPHHGYTYHVSANKYLYLTLYEVYSKDGVVLSDTLSNYRAYTLYKIAPGGNSQVIYASDPVELRSYNFVNLNHTFFPFYQADLNDGYKNWYRVETTWGGYSWPNYVSSYIDKDDNLHLIKIESRQVIYLAYTPSNLPINAEGVTPTYNYTISYDSTRHWQFRSELIDWNHVPLPLVYVSAYNLNKAIAHFANWGRHLFLNENLFSGIPGIVLMHQESGNYRYELLAGSSIDGVERKRFGYGTNWYIDQTGQVYLWNSWENIVYDSVRTAYIYLYKLRSIGNDYIMNYSLTEDIKEVTISPVPVGEKLHWVFKSFHYTFGKDNKMYFLVFGVDSIRPAGYNLGRIFLLKETSSGQWDTVLVTPDTTNQALFDSYTSFIVDENNVVHVVYSTFKDKPRVFYTNNEGGSFKPPIVIDTTINLKNVRIEVSRDGLCYIWGDAYGLAGSLGYSVYYYGDYGSGFKRSSRQLSDFGVAGVDANGNLYIVSDPWWSSSGYEVYLYKFYRDSALIYRFPRKVLFNFQPIPPITYPSFSFIRDEDGQIHLLGTWAGKFYHWKASDNFTGMIEYDYSGLLKYDDLLYSITSISAIANTSDKRIYFLIGRGTFGPLIVGWIPYVVTQVEDNRDVLPGEFTLSQNYPNPFNPVTTINFDLPVKSSVEISIYDVLGRKLKTVVNEVRDAGRYKVLIDMNEYASGVYFYRMVAKPVMGGSDFVSVKKMLLVK</sequence>
<dbReference type="Pfam" id="PF18962">
    <property type="entry name" value="Por_Secre_tail"/>
    <property type="match status" value="1"/>
</dbReference>
<evidence type="ECO:0000259" key="2">
    <source>
        <dbReference type="Pfam" id="PF18962"/>
    </source>
</evidence>
<organism evidence="3 4">
    <name type="scientific">Candidatus Thermokryptus mobilis</name>
    <dbReference type="NCBI Taxonomy" id="1643428"/>
    <lineage>
        <taxon>Bacteria</taxon>
        <taxon>Pseudomonadati</taxon>
        <taxon>Candidatus Kryptoniota</taxon>
        <taxon>Candidatus Thermokryptus</taxon>
    </lineage>
</organism>
<evidence type="ECO:0000313" key="4">
    <source>
        <dbReference type="Proteomes" id="UP000320623"/>
    </source>
</evidence>
<dbReference type="STRING" id="1643428.GCA_001442855_00412"/>
<dbReference type="Gene3D" id="2.60.40.4070">
    <property type="match status" value="1"/>
</dbReference>
<dbReference type="RefSeq" id="WP_140944223.1">
    <property type="nucleotide sequence ID" value="NZ_FAOO01000002.1"/>
</dbReference>
<feature type="signal peptide" evidence="1">
    <location>
        <begin position="1"/>
        <end position="21"/>
    </location>
</feature>
<evidence type="ECO:0000256" key="1">
    <source>
        <dbReference type="SAM" id="SignalP"/>
    </source>
</evidence>
<accession>A0A0S4MVT1</accession>
<feature type="chain" id="PRO_5006624599" evidence="1">
    <location>
        <begin position="22"/>
        <end position="925"/>
    </location>
</feature>
<keyword evidence="1" id="KW-0732">Signal</keyword>
<proteinExistence type="predicted"/>
<dbReference type="OrthoDB" id="9816167at2"/>
<dbReference type="EMBL" id="FAOO01000002">
    <property type="protein sequence ID" value="CUU02118.1"/>
    <property type="molecule type" value="Genomic_DNA"/>
</dbReference>
<evidence type="ECO:0000313" key="3">
    <source>
        <dbReference type="EMBL" id="CUU02118.1"/>
    </source>
</evidence>
<keyword evidence="4" id="KW-1185">Reference proteome</keyword>
<gene>
    <name evidence="3" type="ORF">JGI1_00425</name>
</gene>
<feature type="domain" description="Secretion system C-terminal sorting" evidence="2">
    <location>
        <begin position="841"/>
        <end position="905"/>
    </location>
</feature>
<reference evidence="4" key="1">
    <citation type="submission" date="2015-11" db="EMBL/GenBank/DDBJ databases">
        <authorList>
            <person name="Varghese N."/>
        </authorList>
    </citation>
    <scope>NUCLEOTIDE SEQUENCE [LARGE SCALE GENOMIC DNA]</scope>
</reference>
<name>A0A0S4MVT1_9BACT</name>
<dbReference type="InterPro" id="IPR026444">
    <property type="entry name" value="Secre_tail"/>
</dbReference>